<sequence>MTKKTGKPKSKSKNKNKDRRHLKAVPSAPKMPLQLVLNHRVIDSMAVEFLQWNAAEAPDPADAFESLELVKLFLTAQHAINGSSSATAIDSEGVEQAAGAIAASLDPDDMDEAFDDIYFALHSYIHFLKGTGRWSGTDADFEELHTALGNGIAAAVPQLPVIQVPDLSDDHQEAAFSAMPLIQHATALLDWIGTGKEITSTGALRLKDIEPAAAAVGVHARGKRAASRTLPLFDLETAESRPKTLLEVGTMHDVPVLREIWSAMVGANLIRLGSTKAVPGPEVAAWNSTNTKERLDIRRMLSVVLLVGVLTDEDQVWDQDAVAGTLLAVLTYGTTDEPMPVAELERMASPDLEGALLRDADLEDVDLEDTEVEETGLEEIYASFAALQAQQKLTLLAELGLVEAATDYRVPPVAIQCLDLALGFLKLPAAPSETTEYPSNVIALHGPSHTGGPRKGR</sequence>
<feature type="compositionally biased region" description="Basic residues" evidence="1">
    <location>
        <begin position="1"/>
        <end position="23"/>
    </location>
</feature>
<reference evidence="2 3" key="1">
    <citation type="submission" date="2022-06" db="EMBL/GenBank/DDBJ databases">
        <title>Pseudarthrobacter sp. strain RMG13 Genome sequencing and assembly.</title>
        <authorList>
            <person name="Kim I."/>
        </authorList>
    </citation>
    <scope>NUCLEOTIDE SEQUENCE [LARGE SCALE GENOMIC DNA]</scope>
    <source>
        <strain evidence="2 3">RMG13</strain>
    </source>
</reference>
<feature type="region of interest" description="Disordered" evidence="1">
    <location>
        <begin position="1"/>
        <end position="25"/>
    </location>
</feature>
<keyword evidence="3" id="KW-1185">Reference proteome</keyword>
<name>A0ABT1LTS2_9MICC</name>
<dbReference type="RefSeq" id="WP_254752893.1">
    <property type="nucleotide sequence ID" value="NZ_JANCLV010000020.1"/>
</dbReference>
<dbReference type="EMBL" id="JANCLV010000020">
    <property type="protein sequence ID" value="MCP9001857.1"/>
    <property type="molecule type" value="Genomic_DNA"/>
</dbReference>
<protein>
    <submittedName>
        <fullName evidence="2">Uncharacterized protein</fullName>
    </submittedName>
</protein>
<proteinExistence type="predicted"/>
<evidence type="ECO:0000256" key="1">
    <source>
        <dbReference type="SAM" id="MobiDB-lite"/>
    </source>
</evidence>
<dbReference type="Proteomes" id="UP001524318">
    <property type="component" value="Unassembled WGS sequence"/>
</dbReference>
<comment type="caution">
    <text evidence="2">The sequence shown here is derived from an EMBL/GenBank/DDBJ whole genome shotgun (WGS) entry which is preliminary data.</text>
</comment>
<accession>A0ABT1LTS2</accession>
<evidence type="ECO:0000313" key="3">
    <source>
        <dbReference type="Proteomes" id="UP001524318"/>
    </source>
</evidence>
<gene>
    <name evidence="2" type="ORF">NFC73_19295</name>
</gene>
<evidence type="ECO:0000313" key="2">
    <source>
        <dbReference type="EMBL" id="MCP9001857.1"/>
    </source>
</evidence>
<organism evidence="2 3">
    <name type="scientific">Pseudarthrobacter humi</name>
    <dbReference type="NCBI Taxonomy" id="2952523"/>
    <lineage>
        <taxon>Bacteria</taxon>
        <taxon>Bacillati</taxon>
        <taxon>Actinomycetota</taxon>
        <taxon>Actinomycetes</taxon>
        <taxon>Micrococcales</taxon>
        <taxon>Micrococcaceae</taxon>
        <taxon>Pseudarthrobacter</taxon>
    </lineage>
</organism>